<protein>
    <submittedName>
        <fullName evidence="1">Uncharacterized protein</fullName>
    </submittedName>
</protein>
<organism evidence="1 2">
    <name type="scientific">Leucogyrophana mollusca</name>
    <dbReference type="NCBI Taxonomy" id="85980"/>
    <lineage>
        <taxon>Eukaryota</taxon>
        <taxon>Fungi</taxon>
        <taxon>Dikarya</taxon>
        <taxon>Basidiomycota</taxon>
        <taxon>Agaricomycotina</taxon>
        <taxon>Agaricomycetes</taxon>
        <taxon>Agaricomycetidae</taxon>
        <taxon>Boletales</taxon>
        <taxon>Boletales incertae sedis</taxon>
        <taxon>Leucogyrophana</taxon>
    </lineage>
</organism>
<evidence type="ECO:0000313" key="1">
    <source>
        <dbReference type="EMBL" id="KAH7930455.1"/>
    </source>
</evidence>
<dbReference type="Proteomes" id="UP000790709">
    <property type="component" value="Unassembled WGS sequence"/>
</dbReference>
<keyword evidence="2" id="KW-1185">Reference proteome</keyword>
<name>A0ACB8BZ49_9AGAM</name>
<gene>
    <name evidence="1" type="ORF">BV22DRAFT_1116228</name>
</gene>
<evidence type="ECO:0000313" key="2">
    <source>
        <dbReference type="Proteomes" id="UP000790709"/>
    </source>
</evidence>
<sequence length="413" mass="43505">MDEDVDMDSPHISTLREENTPPPSRQSKFRVKLVVNEGKRKTKGKSSSPTVAPPVRKPIPPPPPPQPPVPVQSEDELDVDEEDEEDQLIDDDDDMQPSTSAATASASAAANKRKAPAKKPRPRKSAKQDKVDVKKVQEPQEAPENWDAQSANSTAAAATDKPPPKKKAAPRKPPAAQRTKAKPPPKTAKTLAIPPLDDGVMSDAYTGTAPSSPFPHEGGSPEPEEIEPPTGDANFDNTPMPVYPLPSKPFPVQPPPKIGTGFAPVLPLDRSGTKVRRWRTAHREIRGIAGGRWFARSWVGDKESELAATIAAKAAAEGDKVGLAPTAKSVAPSISAPPLGKGAKAKASRAMSGASVGPSRAGSIVPDLHPVKAPTKMRNIVAGPASEAGNDSDVVAQDPSTTLPESQTRATHA</sequence>
<accession>A0ACB8BZ49</accession>
<comment type="caution">
    <text evidence="1">The sequence shown here is derived from an EMBL/GenBank/DDBJ whole genome shotgun (WGS) entry which is preliminary data.</text>
</comment>
<reference evidence="1" key="1">
    <citation type="journal article" date="2021" name="New Phytol.">
        <title>Evolutionary innovations through gain and loss of genes in the ectomycorrhizal Boletales.</title>
        <authorList>
            <person name="Wu G."/>
            <person name="Miyauchi S."/>
            <person name="Morin E."/>
            <person name="Kuo A."/>
            <person name="Drula E."/>
            <person name="Varga T."/>
            <person name="Kohler A."/>
            <person name="Feng B."/>
            <person name="Cao Y."/>
            <person name="Lipzen A."/>
            <person name="Daum C."/>
            <person name="Hundley H."/>
            <person name="Pangilinan J."/>
            <person name="Johnson J."/>
            <person name="Barry K."/>
            <person name="LaButti K."/>
            <person name="Ng V."/>
            <person name="Ahrendt S."/>
            <person name="Min B."/>
            <person name="Choi I.G."/>
            <person name="Park H."/>
            <person name="Plett J.M."/>
            <person name="Magnuson J."/>
            <person name="Spatafora J.W."/>
            <person name="Nagy L.G."/>
            <person name="Henrissat B."/>
            <person name="Grigoriev I.V."/>
            <person name="Yang Z.L."/>
            <person name="Xu J."/>
            <person name="Martin F.M."/>
        </authorList>
    </citation>
    <scope>NUCLEOTIDE SEQUENCE</scope>
    <source>
        <strain evidence="1">KUC20120723A-06</strain>
    </source>
</reference>
<proteinExistence type="predicted"/>
<dbReference type="EMBL" id="MU266332">
    <property type="protein sequence ID" value="KAH7930455.1"/>
    <property type="molecule type" value="Genomic_DNA"/>
</dbReference>